<dbReference type="RefSeq" id="WP_114746733.1">
    <property type="nucleotide sequence ID" value="NZ_QQAY01000015.1"/>
</dbReference>
<comment type="caution">
    <text evidence="3">The sequence shown here is derived from an EMBL/GenBank/DDBJ whole genome shotgun (WGS) entry which is preliminary data.</text>
</comment>
<evidence type="ECO:0000259" key="2">
    <source>
        <dbReference type="PROSITE" id="PS51462"/>
    </source>
</evidence>
<organism evidence="3 4">
    <name type="scientific">Falsibacillus pallidus</name>
    <dbReference type="NCBI Taxonomy" id="493781"/>
    <lineage>
        <taxon>Bacteria</taxon>
        <taxon>Bacillati</taxon>
        <taxon>Bacillota</taxon>
        <taxon>Bacilli</taxon>
        <taxon>Bacillales</taxon>
        <taxon>Bacillaceae</taxon>
        <taxon>Falsibacillus</taxon>
    </lineage>
</organism>
<dbReference type="EMBL" id="QQAY01000015">
    <property type="protein sequence ID" value="RDI39118.1"/>
    <property type="molecule type" value="Genomic_DNA"/>
</dbReference>
<keyword evidence="1" id="KW-0378">Hydrolase</keyword>
<reference evidence="3 4" key="1">
    <citation type="submission" date="2018-07" db="EMBL/GenBank/DDBJ databases">
        <title>Genomic Encyclopedia of Type Strains, Phase IV (KMG-IV): sequencing the most valuable type-strain genomes for metagenomic binning, comparative biology and taxonomic classification.</title>
        <authorList>
            <person name="Goeker M."/>
        </authorList>
    </citation>
    <scope>NUCLEOTIDE SEQUENCE [LARGE SCALE GENOMIC DNA]</scope>
    <source>
        <strain evidence="3 4">DSM 25281</strain>
    </source>
</reference>
<sequence length="143" mass="16373">MRVSKIRPIVICPFKKDDSIVVIEGFDEVTGEYFYRPIGGGIEYGERSSAALEREVLEEIGAQITNVKYLGTIENIFEFNGNLGHEVVFVYDAEFVDKSFYENTSFIGEEDTGHTFKLIWKPISDFTNPKFKLVPDELFDLIK</sequence>
<dbReference type="InterPro" id="IPR000086">
    <property type="entry name" value="NUDIX_hydrolase_dom"/>
</dbReference>
<dbReference type="GO" id="GO:0016787">
    <property type="term" value="F:hydrolase activity"/>
    <property type="evidence" value="ECO:0007669"/>
    <property type="project" value="UniProtKB-KW"/>
</dbReference>
<dbReference type="Pfam" id="PF00293">
    <property type="entry name" value="NUDIX"/>
    <property type="match status" value="1"/>
</dbReference>
<gene>
    <name evidence="3" type="ORF">DFR59_11525</name>
</gene>
<dbReference type="SUPFAM" id="SSF55811">
    <property type="entry name" value="Nudix"/>
    <property type="match status" value="1"/>
</dbReference>
<dbReference type="CDD" id="cd04688">
    <property type="entry name" value="NUDIX_Hydrolase"/>
    <property type="match status" value="1"/>
</dbReference>
<dbReference type="PROSITE" id="PS00893">
    <property type="entry name" value="NUDIX_BOX"/>
    <property type="match status" value="1"/>
</dbReference>
<evidence type="ECO:0000313" key="3">
    <source>
        <dbReference type="EMBL" id="RDI39118.1"/>
    </source>
</evidence>
<evidence type="ECO:0000256" key="1">
    <source>
        <dbReference type="ARBA" id="ARBA00022801"/>
    </source>
</evidence>
<feature type="domain" description="Nudix hydrolase" evidence="2">
    <location>
        <begin position="4"/>
        <end position="143"/>
    </location>
</feature>
<dbReference type="OrthoDB" id="7376250at2"/>
<protein>
    <submittedName>
        <fullName evidence="3">NUDIX domain-containing protein</fullName>
    </submittedName>
</protein>
<evidence type="ECO:0000313" key="4">
    <source>
        <dbReference type="Proteomes" id="UP000255326"/>
    </source>
</evidence>
<accession>A0A370G5M2</accession>
<dbReference type="AlphaFoldDB" id="A0A370G5M2"/>
<proteinExistence type="predicted"/>
<dbReference type="InterPro" id="IPR020084">
    <property type="entry name" value="NUDIX_hydrolase_CS"/>
</dbReference>
<name>A0A370G5M2_9BACI</name>
<dbReference type="Proteomes" id="UP000255326">
    <property type="component" value="Unassembled WGS sequence"/>
</dbReference>
<keyword evidence="4" id="KW-1185">Reference proteome</keyword>
<dbReference type="PROSITE" id="PS51462">
    <property type="entry name" value="NUDIX"/>
    <property type="match status" value="1"/>
</dbReference>
<dbReference type="InterPro" id="IPR015797">
    <property type="entry name" value="NUDIX_hydrolase-like_dom_sf"/>
</dbReference>
<dbReference type="Gene3D" id="3.90.79.10">
    <property type="entry name" value="Nucleoside Triphosphate Pyrophosphohydrolase"/>
    <property type="match status" value="1"/>
</dbReference>